<dbReference type="AlphaFoldDB" id="A0A1J5TPX3"/>
<dbReference type="Gene3D" id="3.60.160.10">
    <property type="entry name" value="Mitochondrial biogenesis AIM24"/>
    <property type="match status" value="1"/>
</dbReference>
<dbReference type="PANTHER" id="PTHR43657">
    <property type="entry name" value="TRYPTOPHAN RNA-BINDING ATTENUATOR PROTEIN-LIKE PROTEIN"/>
    <property type="match status" value="1"/>
</dbReference>
<accession>A0A1J5TPX3</accession>
<proteinExistence type="predicted"/>
<gene>
    <name evidence="1" type="ORF">BEU04_03425</name>
</gene>
<evidence type="ECO:0000313" key="1">
    <source>
        <dbReference type="EMBL" id="OIR14038.1"/>
    </source>
</evidence>
<organism evidence="1 2">
    <name type="scientific">Marine Group III euryarchaeote CG-Bathy1</name>
    <dbReference type="NCBI Taxonomy" id="1889001"/>
    <lineage>
        <taxon>Archaea</taxon>
        <taxon>Methanobacteriati</taxon>
        <taxon>Thermoplasmatota</taxon>
        <taxon>Thermoplasmata</taxon>
        <taxon>Candidatus Thermoprofundales</taxon>
    </lineage>
</organism>
<protein>
    <submittedName>
        <fullName evidence="1">TIGR00266 family protein</fullName>
    </submittedName>
</protein>
<dbReference type="InterPro" id="IPR016031">
    <property type="entry name" value="Trp_RNA-bd_attenuator-like_dom"/>
</dbReference>
<name>A0A1J5TPX3_9ARCH</name>
<dbReference type="SUPFAM" id="SSF51219">
    <property type="entry name" value="TRAP-like"/>
    <property type="match status" value="1"/>
</dbReference>
<dbReference type="EMBL" id="MIYU01000021">
    <property type="protein sequence ID" value="OIR14038.1"/>
    <property type="molecule type" value="Genomic_DNA"/>
</dbReference>
<reference evidence="1 2" key="1">
    <citation type="submission" date="2016-08" db="EMBL/GenBank/DDBJ databases">
        <title>New Insights into Marine Group III Euryarchaeota, from dark to light.</title>
        <authorList>
            <person name="Haro-Moreno J.M."/>
            <person name="Rodriguez-Valera F."/>
            <person name="Lopez-Garcia P."/>
            <person name="Moreira D."/>
            <person name="Martin-Cuadrado A.B."/>
        </authorList>
    </citation>
    <scope>NUCLEOTIDE SEQUENCE [LARGE SCALE GENOMIC DNA]</scope>
    <source>
        <strain evidence="1">CG-Bathy1</strain>
    </source>
</reference>
<dbReference type="PANTHER" id="PTHR43657:SF1">
    <property type="entry name" value="ALTERED INHERITANCE OF MITOCHONDRIA PROTEIN 24, MITOCHONDRIAL"/>
    <property type="match status" value="1"/>
</dbReference>
<dbReference type="Proteomes" id="UP000183815">
    <property type="component" value="Unassembled WGS sequence"/>
</dbReference>
<sequence>MQYDIQGNPDFGEVTVRLEPGENIYSESGAMTRMSANTEVERKVIGGMLKGLFRKATTGESLYVGNFSNQQGGEVSFAPSMPGTVMHRKMTGDEFYLTAGSFLACTPDVNLSTQFGGMKAMFSKEGVFLIKASGNGDLFFNSYGGIIERDLNGPFTVDNAHVVAWEPTLDYKITGMGNLKSTFLSGEGLVMKFNGHGKIYLQTRTVPALVDRLSPLLRP</sequence>
<dbReference type="Pfam" id="PF01987">
    <property type="entry name" value="AIM24"/>
    <property type="match status" value="1"/>
</dbReference>
<evidence type="ECO:0000313" key="2">
    <source>
        <dbReference type="Proteomes" id="UP000183815"/>
    </source>
</evidence>
<dbReference type="InterPro" id="IPR036983">
    <property type="entry name" value="AIM24_sf"/>
</dbReference>
<dbReference type="InterPro" id="IPR002838">
    <property type="entry name" value="AIM24"/>
</dbReference>
<comment type="caution">
    <text evidence="1">The sequence shown here is derived from an EMBL/GenBank/DDBJ whole genome shotgun (WGS) entry which is preliminary data.</text>
</comment>
<dbReference type="NCBIfam" id="TIGR00266">
    <property type="entry name" value="TIGR00266 family protein"/>
    <property type="match status" value="1"/>
</dbReference>